<proteinExistence type="predicted"/>
<evidence type="ECO:0000256" key="1">
    <source>
        <dbReference type="SAM" id="Phobius"/>
    </source>
</evidence>
<name>A0A9P9JMI1_FUSRE</name>
<evidence type="ECO:0000313" key="2">
    <source>
        <dbReference type="EMBL" id="KAH7230233.1"/>
    </source>
</evidence>
<reference evidence="2" key="1">
    <citation type="journal article" date="2021" name="Nat. Commun.">
        <title>Genetic determinants of endophytism in the Arabidopsis root mycobiome.</title>
        <authorList>
            <person name="Mesny F."/>
            <person name="Miyauchi S."/>
            <person name="Thiergart T."/>
            <person name="Pickel B."/>
            <person name="Atanasova L."/>
            <person name="Karlsson M."/>
            <person name="Huettel B."/>
            <person name="Barry K.W."/>
            <person name="Haridas S."/>
            <person name="Chen C."/>
            <person name="Bauer D."/>
            <person name="Andreopoulos W."/>
            <person name="Pangilinan J."/>
            <person name="LaButti K."/>
            <person name="Riley R."/>
            <person name="Lipzen A."/>
            <person name="Clum A."/>
            <person name="Drula E."/>
            <person name="Henrissat B."/>
            <person name="Kohler A."/>
            <person name="Grigoriev I.V."/>
            <person name="Martin F.M."/>
            <person name="Hacquard S."/>
        </authorList>
    </citation>
    <scope>NUCLEOTIDE SEQUENCE</scope>
    <source>
        <strain evidence="2">MPI-CAGE-AT-0023</strain>
    </source>
</reference>
<gene>
    <name evidence="2" type="ORF">BKA55DRAFT_545525</name>
</gene>
<organism evidence="2 3">
    <name type="scientific">Fusarium redolens</name>
    <dbReference type="NCBI Taxonomy" id="48865"/>
    <lineage>
        <taxon>Eukaryota</taxon>
        <taxon>Fungi</taxon>
        <taxon>Dikarya</taxon>
        <taxon>Ascomycota</taxon>
        <taxon>Pezizomycotina</taxon>
        <taxon>Sordariomycetes</taxon>
        <taxon>Hypocreomycetidae</taxon>
        <taxon>Hypocreales</taxon>
        <taxon>Nectriaceae</taxon>
        <taxon>Fusarium</taxon>
        <taxon>Fusarium redolens species complex</taxon>
    </lineage>
</organism>
<evidence type="ECO:0000313" key="3">
    <source>
        <dbReference type="Proteomes" id="UP000720189"/>
    </source>
</evidence>
<dbReference type="Proteomes" id="UP000720189">
    <property type="component" value="Unassembled WGS sequence"/>
</dbReference>
<dbReference type="AlphaFoldDB" id="A0A9P9JMI1"/>
<protein>
    <recommendedName>
        <fullName evidence="4">Modin</fullName>
    </recommendedName>
</protein>
<dbReference type="OrthoDB" id="5227693at2759"/>
<dbReference type="RefSeq" id="XP_046043044.1">
    <property type="nucleotide sequence ID" value="XM_046190826.1"/>
</dbReference>
<dbReference type="GeneID" id="70220780"/>
<keyword evidence="3" id="KW-1185">Reference proteome</keyword>
<comment type="caution">
    <text evidence="2">The sequence shown here is derived from an EMBL/GenBank/DDBJ whole genome shotgun (WGS) entry which is preliminary data.</text>
</comment>
<keyword evidence="1" id="KW-0812">Transmembrane</keyword>
<feature type="transmembrane region" description="Helical" evidence="1">
    <location>
        <begin position="18"/>
        <end position="37"/>
    </location>
</feature>
<keyword evidence="1" id="KW-1133">Transmembrane helix</keyword>
<sequence length="760" mass="88028">MNSNGTTNAPAGGSNTELIIACVALVVSGFALVIALLQALQQYFASATGYASCKELVMGQWSKFTHRRLRLFEFRFEVEFQTPVIFVSAPSNKRGPLGPHMERERKSILRCLKRFVRSRFTRLARFQLQDEPQEASRHEITYLVGTRESYQKTYTWSQDLYDQRIRSLEARETRQAIRTADNELATWLALLMAVQRMEKESRQWQAEEFFGYNVSNNEWYNRASHTPLLDNFDRNDANNLHTLTVGIQKKKKSWDTMPEHMKKPYATSTICHIVEIIAMLGIYWKVFNRNEDRYRAQGNGFLVTGANIDDLGIIFSFHKMGETWFKENRIIPNENIKELCFGYCPTIFRPKKFKMYADEPKDLGTLQLASLAAMAETLKVIGCNTRTVKYFSKPSVNTRYSHLFPVAFEILGMVGIVLQIKNTAFRMLPNPTIHHWDRKSFSVRTLLVAYKSVLDEAVQYQTHEAPVEAQSQAMFNDNDQISMIISEADKVEQSFRASEMAIRASEKQHNQEQEQDQFTTYFIPEQRTEEPKLYCRAVMTSLHAAIEKCDMFLKVPRESPLVQFVLRVHLQEVLSMLNSQNTNQKSAGDCFENAVEKEELLRSTDESAKAHRINKQQMTHEYRKAMLHKLQRLDSASYGERHALLIDMYISWVRENVIWKICSELDRQRRRQNPPSEPKGIQRTGTLLGARLAGDEDELDDDGVSTEGCWESKEKQEISDIWCVLIFRMICWLLLHDFHKLDVQINKDGLFGSRLPVYIA</sequence>
<keyword evidence="1" id="KW-0472">Membrane</keyword>
<dbReference type="EMBL" id="JAGMUX010000023">
    <property type="protein sequence ID" value="KAH7230233.1"/>
    <property type="molecule type" value="Genomic_DNA"/>
</dbReference>
<accession>A0A9P9JMI1</accession>
<evidence type="ECO:0008006" key="4">
    <source>
        <dbReference type="Google" id="ProtNLM"/>
    </source>
</evidence>